<evidence type="ECO:0000313" key="3">
    <source>
        <dbReference type="Proteomes" id="UP001607303"/>
    </source>
</evidence>
<evidence type="ECO:0000313" key="2">
    <source>
        <dbReference type="EMBL" id="KAL2734700.1"/>
    </source>
</evidence>
<evidence type="ECO:0000256" key="1">
    <source>
        <dbReference type="SAM" id="MobiDB-lite"/>
    </source>
</evidence>
<feature type="region of interest" description="Disordered" evidence="1">
    <location>
        <begin position="1"/>
        <end position="23"/>
    </location>
</feature>
<name>A0ABD2BPT5_VESMC</name>
<organism evidence="2 3">
    <name type="scientific">Vespula maculifrons</name>
    <name type="common">Eastern yellow jacket</name>
    <name type="synonym">Wasp</name>
    <dbReference type="NCBI Taxonomy" id="7453"/>
    <lineage>
        <taxon>Eukaryota</taxon>
        <taxon>Metazoa</taxon>
        <taxon>Ecdysozoa</taxon>
        <taxon>Arthropoda</taxon>
        <taxon>Hexapoda</taxon>
        <taxon>Insecta</taxon>
        <taxon>Pterygota</taxon>
        <taxon>Neoptera</taxon>
        <taxon>Endopterygota</taxon>
        <taxon>Hymenoptera</taxon>
        <taxon>Apocrita</taxon>
        <taxon>Aculeata</taxon>
        <taxon>Vespoidea</taxon>
        <taxon>Vespidae</taxon>
        <taxon>Vespinae</taxon>
        <taxon>Vespula</taxon>
    </lineage>
</organism>
<protein>
    <submittedName>
        <fullName evidence="2">Uncharacterized protein</fullName>
    </submittedName>
</protein>
<dbReference type="Proteomes" id="UP001607303">
    <property type="component" value="Unassembled WGS sequence"/>
</dbReference>
<comment type="caution">
    <text evidence="2">The sequence shown here is derived from an EMBL/GenBank/DDBJ whole genome shotgun (WGS) entry which is preliminary data.</text>
</comment>
<keyword evidence="3" id="KW-1185">Reference proteome</keyword>
<sequence length="91" mass="10787">MSTLFPKKEKKRKEKRKKVAVTRNRNCQRQEVIPLERKILKMFGNLANEELPSAISLLLHISYHSLFSITRTFAFGSKIYGRHHIKLSREY</sequence>
<gene>
    <name evidence="2" type="ORF">V1477_013877</name>
</gene>
<reference evidence="2 3" key="1">
    <citation type="journal article" date="2024" name="Ann. Entomol. Soc. Am.">
        <title>Genomic analyses of the southern and eastern yellowjacket wasps (Hymenoptera: Vespidae) reveal evolutionary signatures of social life.</title>
        <authorList>
            <person name="Catto M.A."/>
            <person name="Caine P.B."/>
            <person name="Orr S.E."/>
            <person name="Hunt B.G."/>
            <person name="Goodisman M.A.D."/>
        </authorList>
    </citation>
    <scope>NUCLEOTIDE SEQUENCE [LARGE SCALE GENOMIC DNA]</scope>
    <source>
        <strain evidence="2">232</strain>
        <tissue evidence="2">Head and thorax</tissue>
    </source>
</reference>
<accession>A0ABD2BPT5</accession>
<dbReference type="AlphaFoldDB" id="A0ABD2BPT5"/>
<proteinExistence type="predicted"/>
<feature type="compositionally biased region" description="Basic residues" evidence="1">
    <location>
        <begin position="8"/>
        <end position="20"/>
    </location>
</feature>
<dbReference type="EMBL" id="JAYRBN010000071">
    <property type="protein sequence ID" value="KAL2734700.1"/>
    <property type="molecule type" value="Genomic_DNA"/>
</dbReference>